<dbReference type="EMBL" id="CM047580">
    <property type="protein sequence ID" value="KAI9922699.1"/>
    <property type="molecule type" value="Genomic_DNA"/>
</dbReference>
<dbReference type="Proteomes" id="UP001163321">
    <property type="component" value="Chromosome 1"/>
</dbReference>
<sequence length="164" mass="18368">MRECAIVPPGEARSDLDATHYGRRFGRGMTECAERSSRRLKCYTLGSGRSDYTPCFLIVLCVVSIYTVPGFSFPFLCFSFTTSNLGRCLRQAQMCKTPRLEAAPYPFCRPLTEFKSKTKKREATDSFLSLKFPVSVSHNQANEPSTSLNTRASTKASSNTLFFL</sequence>
<gene>
    <name evidence="1" type="ORF">PsorP6_000684</name>
</gene>
<proteinExistence type="predicted"/>
<name>A0ACC0WXA8_9STRA</name>
<protein>
    <submittedName>
        <fullName evidence="1">Uncharacterized protein</fullName>
    </submittedName>
</protein>
<keyword evidence="2" id="KW-1185">Reference proteome</keyword>
<accession>A0ACC0WXA8</accession>
<evidence type="ECO:0000313" key="2">
    <source>
        <dbReference type="Proteomes" id="UP001163321"/>
    </source>
</evidence>
<organism evidence="1 2">
    <name type="scientific">Peronosclerospora sorghi</name>
    <dbReference type="NCBI Taxonomy" id="230839"/>
    <lineage>
        <taxon>Eukaryota</taxon>
        <taxon>Sar</taxon>
        <taxon>Stramenopiles</taxon>
        <taxon>Oomycota</taxon>
        <taxon>Peronosporomycetes</taxon>
        <taxon>Peronosporales</taxon>
        <taxon>Peronosporaceae</taxon>
        <taxon>Peronosclerospora</taxon>
    </lineage>
</organism>
<comment type="caution">
    <text evidence="1">The sequence shown here is derived from an EMBL/GenBank/DDBJ whole genome shotgun (WGS) entry which is preliminary data.</text>
</comment>
<reference evidence="1 2" key="1">
    <citation type="journal article" date="2022" name="bioRxiv">
        <title>The genome of the oomycete Peronosclerospora sorghi, a cosmopolitan pathogen of maize and sorghum, is inflated with dispersed pseudogenes.</title>
        <authorList>
            <person name="Fletcher K."/>
            <person name="Martin F."/>
            <person name="Isakeit T."/>
            <person name="Cavanaugh K."/>
            <person name="Magill C."/>
            <person name="Michelmore R."/>
        </authorList>
    </citation>
    <scope>NUCLEOTIDE SEQUENCE [LARGE SCALE GENOMIC DNA]</scope>
    <source>
        <strain evidence="1">P6</strain>
    </source>
</reference>
<evidence type="ECO:0000313" key="1">
    <source>
        <dbReference type="EMBL" id="KAI9922699.1"/>
    </source>
</evidence>